<dbReference type="SMART" id="SM00149">
    <property type="entry name" value="PLCYc"/>
    <property type="match status" value="1"/>
</dbReference>
<dbReference type="InterPro" id="IPR001192">
    <property type="entry name" value="PI-PLC_fam"/>
</dbReference>
<dbReference type="PRINTS" id="PR00390">
    <property type="entry name" value="PHPHLIPASEC"/>
</dbReference>
<accession>A0AAN7YHQ4</accession>
<dbReference type="PANTHER" id="PTHR10336">
    <property type="entry name" value="PHOSPHOINOSITIDE-SPECIFIC PHOSPHOLIPASE C FAMILY PROTEIN"/>
    <property type="match status" value="1"/>
</dbReference>
<comment type="caution">
    <text evidence="11">The sequence shown here is derived from an EMBL/GenBank/DDBJ whole genome shotgun (WGS) entry which is preliminary data.</text>
</comment>
<keyword evidence="5" id="KW-0807">Transducer</keyword>
<dbReference type="PROSITE" id="PS50008">
    <property type="entry name" value="PIPLC_Y_DOMAIN"/>
    <property type="match status" value="1"/>
</dbReference>
<evidence type="ECO:0000259" key="8">
    <source>
        <dbReference type="PROSITE" id="PS50004"/>
    </source>
</evidence>
<dbReference type="InterPro" id="IPR000008">
    <property type="entry name" value="C2_dom"/>
</dbReference>
<feature type="region of interest" description="Disordered" evidence="7">
    <location>
        <begin position="52"/>
        <end position="72"/>
    </location>
</feature>
<dbReference type="PANTHER" id="PTHR10336:SF36">
    <property type="entry name" value="1-PHOSPHATIDYLINOSITOL 4,5-BISPHOSPHATE PHOSPHODIESTERASE BETA-4"/>
    <property type="match status" value="1"/>
</dbReference>
<dbReference type="InterPro" id="IPR000909">
    <property type="entry name" value="PLipase_C_PInositol-sp_X_dom"/>
</dbReference>
<feature type="domain" description="EF-hand" evidence="10">
    <location>
        <begin position="377"/>
        <end position="412"/>
    </location>
</feature>
<evidence type="ECO:0000256" key="7">
    <source>
        <dbReference type="SAM" id="MobiDB-lite"/>
    </source>
</evidence>
<feature type="region of interest" description="Disordered" evidence="7">
    <location>
        <begin position="101"/>
        <end position="168"/>
    </location>
</feature>
<evidence type="ECO:0000313" key="11">
    <source>
        <dbReference type="EMBL" id="KAK5086624.1"/>
    </source>
</evidence>
<dbReference type="SUPFAM" id="SSF51695">
    <property type="entry name" value="PLC-like phosphodiesterases"/>
    <property type="match status" value="1"/>
</dbReference>
<dbReference type="Pfam" id="PF00388">
    <property type="entry name" value="PI-PLC-X"/>
    <property type="match status" value="1"/>
</dbReference>
<dbReference type="InterPro" id="IPR001711">
    <property type="entry name" value="PLipase_C_Pinositol-sp_Y"/>
</dbReference>
<evidence type="ECO:0000256" key="1">
    <source>
        <dbReference type="ARBA" id="ARBA00012368"/>
    </source>
</evidence>
<dbReference type="InterPro" id="IPR017946">
    <property type="entry name" value="PLC-like_Pdiesterase_TIM-brl"/>
</dbReference>
<dbReference type="Gene3D" id="2.60.40.150">
    <property type="entry name" value="C2 domain"/>
    <property type="match status" value="1"/>
</dbReference>
<dbReference type="Pfam" id="PF00168">
    <property type="entry name" value="C2"/>
    <property type="match status" value="1"/>
</dbReference>
<feature type="domain" description="PI-PLC Y-box" evidence="9">
    <location>
        <begin position="740"/>
        <end position="858"/>
    </location>
</feature>
<dbReference type="Gene3D" id="1.10.238.10">
    <property type="entry name" value="EF-hand"/>
    <property type="match status" value="1"/>
</dbReference>
<evidence type="ECO:0000256" key="5">
    <source>
        <dbReference type="ARBA" id="ARBA00023224"/>
    </source>
</evidence>
<feature type="compositionally biased region" description="Polar residues" evidence="7">
    <location>
        <begin position="660"/>
        <end position="692"/>
    </location>
</feature>
<name>A0AAN7YHQ4_9EURO</name>
<evidence type="ECO:0000256" key="6">
    <source>
        <dbReference type="RuleBase" id="RU361133"/>
    </source>
</evidence>
<evidence type="ECO:0000256" key="4">
    <source>
        <dbReference type="ARBA" id="ARBA00023098"/>
    </source>
</evidence>
<evidence type="ECO:0000259" key="10">
    <source>
        <dbReference type="PROSITE" id="PS50222"/>
    </source>
</evidence>
<keyword evidence="12" id="KW-1185">Reference proteome</keyword>
<organism evidence="11 12">
    <name type="scientific">Lithohypha guttulata</name>
    <dbReference type="NCBI Taxonomy" id="1690604"/>
    <lineage>
        <taxon>Eukaryota</taxon>
        <taxon>Fungi</taxon>
        <taxon>Dikarya</taxon>
        <taxon>Ascomycota</taxon>
        <taxon>Pezizomycotina</taxon>
        <taxon>Eurotiomycetes</taxon>
        <taxon>Chaetothyriomycetidae</taxon>
        <taxon>Chaetothyriales</taxon>
        <taxon>Trichomeriaceae</taxon>
        <taxon>Lithohypha</taxon>
    </lineage>
</organism>
<evidence type="ECO:0000259" key="9">
    <source>
        <dbReference type="PROSITE" id="PS50008"/>
    </source>
</evidence>
<dbReference type="CDD" id="cd00275">
    <property type="entry name" value="C2_PLC_like"/>
    <property type="match status" value="1"/>
</dbReference>
<feature type="region of interest" description="Disordered" evidence="7">
    <location>
        <begin position="656"/>
        <end position="731"/>
    </location>
</feature>
<dbReference type="SUPFAM" id="SSF49562">
    <property type="entry name" value="C2 domain (Calcium/lipid-binding domain, CaLB)"/>
    <property type="match status" value="1"/>
</dbReference>
<evidence type="ECO:0000313" key="12">
    <source>
        <dbReference type="Proteomes" id="UP001309876"/>
    </source>
</evidence>
<feature type="compositionally biased region" description="Polar residues" evidence="7">
    <location>
        <begin position="717"/>
        <end position="727"/>
    </location>
</feature>
<dbReference type="InterPro" id="IPR002048">
    <property type="entry name" value="EF_hand_dom"/>
</dbReference>
<dbReference type="CDD" id="cd08598">
    <property type="entry name" value="PI-PLC1c_yeast"/>
    <property type="match status" value="1"/>
</dbReference>
<dbReference type="InterPro" id="IPR011993">
    <property type="entry name" value="PH-like_dom_sf"/>
</dbReference>
<dbReference type="SMART" id="SM00239">
    <property type="entry name" value="C2"/>
    <property type="match status" value="1"/>
</dbReference>
<dbReference type="Pfam" id="PF00387">
    <property type="entry name" value="PI-PLC-Y"/>
    <property type="match status" value="1"/>
</dbReference>
<evidence type="ECO:0000256" key="2">
    <source>
        <dbReference type="ARBA" id="ARBA00022801"/>
    </source>
</evidence>
<dbReference type="AlphaFoldDB" id="A0AAN7YHQ4"/>
<dbReference type="GO" id="GO:0005509">
    <property type="term" value="F:calcium ion binding"/>
    <property type="evidence" value="ECO:0007669"/>
    <property type="project" value="InterPro"/>
</dbReference>
<dbReference type="Gene3D" id="2.30.29.30">
    <property type="entry name" value="Pleckstrin-homology domain (PH domain)/Phosphotyrosine-binding domain (PTB)"/>
    <property type="match status" value="1"/>
</dbReference>
<evidence type="ECO:0000256" key="3">
    <source>
        <dbReference type="ARBA" id="ARBA00022963"/>
    </source>
</evidence>
<keyword evidence="3 6" id="KW-0442">Lipid degradation</keyword>
<sequence>MATGASAAASPAIRARADLSYSPLPTRNLKQMPSIQRMDASLTGSFMLASASTPSASSLNGSPSCSSYQSSPSLATQYQNSLSTVELFSLPDPLLSPSAATPTPNIYSSSFPRQNGLTRKISSGKRALSRLGRTTSAGVPGRREPSSGPVARRRSDSKTTTSATFDSDYPVPEIPAGLGISQGVGLSEEVGSPIDAYTRLDKRAEVVAPAVPDALVAGSLLTKMTKRKPEQKYFYLDKEGSTVSWMGHVKKKEFHIDNILTIRPGPYATSHTTDVQRQELDPTCFFTVSYAPSRTSKKTKTLQLLASSRYMCQLWVNTLEALSKHREEMMMEMIGSERESVLRMHWNSELAKQPNDAVSRLDLHAIAGLCRKLQIHPPRSVLEEAFHSADVNAKGLLDFEQFRAFIRRLRSRVDIKPLFNHLKSFGVEGISKEDFLNFVSSEQREDIDTNRNYWDTKFDELCAKPEIPVVDGYGYQYIDFASFASFLTSKECSVYTSPKKPRTSLDRPLNEYFINSSHNTYLTGSQYLGTSSVEPYVTALRHGCRSVEIDCWDGDNNNPRVTHGYTGTTSISFVEVIRAINRCAFEASPYPVILSLEVHCNPVQQARMVEIMYEHINNGKLLSYPLPENVYNLPSPEDLKYKILVKVKATNAHPSLESIGDSTVTARKRSASSPVRNSTTSSTAIDLTQTILGSAYDSPPPTDQSMPPTSEEEYESDANQVSRTSVEAPSRKTSKITQGLAALGVYMQGYTFRSPVDLTFRKFNHIYSIPEHKAIEVAKGTESKMLFEKHNVSHLCRIYPKQTRINSSNFDPNTFWRRGVQMVALNWQTYDIHMQMNQAMFAAGADRSGYVLKPKYLRDLSRFDGATDQKAKLPHYRIDFSIKVISAQQLPLLSNMGKNEQLSPFVEVQMFSAEDAARSIAYGCGGEEVSRTNGVHGIGKPLSIRTKTVPENGYNPQFNDLIELSLETKHPELVFVRFVVYQSGKGSNKELAVFTAKLDRLQQGYRHVPLYNSNGEELIFSSLFCHFKRQKPKPVTREWAPARHGSFRSFLSRSNTMDGGRQRGQVPADKERIAVQQRLNREIEAKKQRAL</sequence>
<keyword evidence="4 6" id="KW-0443">Lipid metabolism</keyword>
<dbReference type="PROSITE" id="PS50007">
    <property type="entry name" value="PIPLC_X_DOMAIN"/>
    <property type="match status" value="1"/>
</dbReference>
<dbReference type="PROSITE" id="PS50222">
    <property type="entry name" value="EF_HAND_2"/>
    <property type="match status" value="1"/>
</dbReference>
<dbReference type="InterPro" id="IPR011992">
    <property type="entry name" value="EF-hand-dom_pair"/>
</dbReference>
<dbReference type="GO" id="GO:0016042">
    <property type="term" value="P:lipid catabolic process"/>
    <property type="evidence" value="ECO:0007669"/>
    <property type="project" value="UniProtKB-KW"/>
</dbReference>
<reference evidence="11 12" key="1">
    <citation type="submission" date="2023-08" db="EMBL/GenBank/DDBJ databases">
        <title>Black Yeasts Isolated from many extreme environments.</title>
        <authorList>
            <person name="Coleine C."/>
            <person name="Stajich J.E."/>
            <person name="Selbmann L."/>
        </authorList>
    </citation>
    <scope>NUCLEOTIDE SEQUENCE [LARGE SCALE GENOMIC DNA]</scope>
    <source>
        <strain evidence="11 12">CCFEE 5910</strain>
    </source>
</reference>
<comment type="catalytic activity">
    <reaction evidence="6">
        <text>a 1,2-diacyl-sn-glycero-3-phospho-(1D-myo-inositol-4,5-bisphosphate) + H2O = 1D-myo-inositol 1,4,5-trisphosphate + a 1,2-diacyl-sn-glycerol + H(+)</text>
        <dbReference type="Rhea" id="RHEA:33179"/>
        <dbReference type="ChEBI" id="CHEBI:15377"/>
        <dbReference type="ChEBI" id="CHEBI:15378"/>
        <dbReference type="ChEBI" id="CHEBI:17815"/>
        <dbReference type="ChEBI" id="CHEBI:58456"/>
        <dbReference type="ChEBI" id="CHEBI:203600"/>
        <dbReference type="EC" id="3.1.4.11"/>
    </reaction>
</comment>
<dbReference type="Proteomes" id="UP001309876">
    <property type="component" value="Unassembled WGS sequence"/>
</dbReference>
<dbReference type="PROSITE" id="PS50004">
    <property type="entry name" value="C2"/>
    <property type="match status" value="1"/>
</dbReference>
<feature type="region of interest" description="Disordered" evidence="7">
    <location>
        <begin position="1051"/>
        <end position="1070"/>
    </location>
</feature>
<dbReference type="SUPFAM" id="SSF47473">
    <property type="entry name" value="EF-hand"/>
    <property type="match status" value="1"/>
</dbReference>
<dbReference type="GO" id="GO:0048015">
    <property type="term" value="P:phosphatidylinositol-mediated signaling"/>
    <property type="evidence" value="ECO:0007669"/>
    <property type="project" value="TreeGrafter"/>
</dbReference>
<dbReference type="Gene3D" id="3.20.20.190">
    <property type="entry name" value="Phosphatidylinositol (PI) phosphodiesterase"/>
    <property type="match status" value="1"/>
</dbReference>
<dbReference type="SUPFAM" id="SSF50729">
    <property type="entry name" value="PH domain-like"/>
    <property type="match status" value="1"/>
</dbReference>
<dbReference type="EC" id="3.1.4.11" evidence="1 6"/>
<keyword evidence="2 6" id="KW-0378">Hydrolase</keyword>
<dbReference type="GO" id="GO:0004435">
    <property type="term" value="F:phosphatidylinositol-4,5-bisphosphate phospholipase C activity"/>
    <property type="evidence" value="ECO:0007669"/>
    <property type="project" value="UniProtKB-EC"/>
</dbReference>
<feature type="domain" description="C2" evidence="8">
    <location>
        <begin position="859"/>
        <end position="1012"/>
    </location>
</feature>
<proteinExistence type="predicted"/>
<dbReference type="SMART" id="SM00148">
    <property type="entry name" value="PLCXc"/>
    <property type="match status" value="1"/>
</dbReference>
<dbReference type="GO" id="GO:0051209">
    <property type="term" value="P:release of sequestered calcium ion into cytosol"/>
    <property type="evidence" value="ECO:0007669"/>
    <property type="project" value="TreeGrafter"/>
</dbReference>
<protein>
    <recommendedName>
        <fullName evidence="1 6">Phosphoinositide phospholipase C</fullName>
        <ecNumber evidence="1 6">3.1.4.11</ecNumber>
    </recommendedName>
</protein>
<dbReference type="InterPro" id="IPR035892">
    <property type="entry name" value="C2_domain_sf"/>
</dbReference>
<gene>
    <name evidence="11" type="ORF">LTR05_003792</name>
</gene>
<dbReference type="EMBL" id="JAVRRJ010000003">
    <property type="protein sequence ID" value="KAK5086624.1"/>
    <property type="molecule type" value="Genomic_DNA"/>
</dbReference>
<feature type="compositionally biased region" description="Polar residues" evidence="7">
    <location>
        <begin position="101"/>
        <end position="121"/>
    </location>
</feature>